<comment type="catalytic activity">
    <reaction evidence="10">
        <text>D-sedoheptulose 7-phosphate + D-glyceraldehyde 3-phosphate = aldehydo-D-ribose 5-phosphate + D-xylulose 5-phosphate</text>
        <dbReference type="Rhea" id="RHEA:10508"/>
        <dbReference type="ChEBI" id="CHEBI:57483"/>
        <dbReference type="ChEBI" id="CHEBI:57737"/>
        <dbReference type="ChEBI" id="CHEBI:58273"/>
        <dbReference type="ChEBI" id="CHEBI:59776"/>
        <dbReference type="EC" id="2.2.1.1"/>
    </reaction>
</comment>
<dbReference type="RefSeq" id="WP_280956178.1">
    <property type="nucleotide sequence ID" value="NZ_CP092146.1"/>
</dbReference>
<dbReference type="GO" id="GO:0046872">
    <property type="term" value="F:metal ion binding"/>
    <property type="evidence" value="ECO:0007669"/>
    <property type="project" value="UniProtKB-KW"/>
</dbReference>
<dbReference type="GO" id="GO:0006098">
    <property type="term" value="P:pentose-phosphate shunt"/>
    <property type="evidence" value="ECO:0007669"/>
    <property type="project" value="TreeGrafter"/>
</dbReference>
<keyword evidence="8" id="KW-0460">Magnesium</keyword>
<proteinExistence type="inferred from homology"/>
<keyword evidence="5" id="KW-0808">Transferase</keyword>
<name>A0AAJ6FKE3_CARRU</name>
<dbReference type="PROSITE" id="PS00801">
    <property type="entry name" value="TRANSKETOLASE_1"/>
    <property type="match status" value="1"/>
</dbReference>
<comment type="cofactor">
    <cofactor evidence="2">
        <name>Mg(2+)</name>
        <dbReference type="ChEBI" id="CHEBI:18420"/>
    </cofactor>
</comment>
<dbReference type="SUPFAM" id="SSF52922">
    <property type="entry name" value="TK C-terminal domain-like"/>
    <property type="match status" value="1"/>
</dbReference>
<feature type="domain" description="Transketolase-like pyrimidine-binding" evidence="11">
    <location>
        <begin position="330"/>
        <end position="500"/>
    </location>
</feature>
<comment type="similarity">
    <text evidence="4">Belongs to the transketolase family.</text>
</comment>
<dbReference type="SUPFAM" id="SSF52518">
    <property type="entry name" value="Thiamin diphosphate-binding fold (THDP-binding)"/>
    <property type="match status" value="2"/>
</dbReference>
<dbReference type="InterPro" id="IPR033247">
    <property type="entry name" value="Transketolase_fam"/>
</dbReference>
<organism evidence="12 13">
    <name type="scientific">Carsonella ruddii</name>
    <dbReference type="NCBI Taxonomy" id="114186"/>
    <lineage>
        <taxon>Bacteria</taxon>
        <taxon>Pseudomonadati</taxon>
        <taxon>Pseudomonadota</taxon>
        <taxon>Gammaproteobacteria</taxon>
        <taxon>Oceanospirillales</taxon>
        <taxon>Halomonadaceae</taxon>
        <taxon>Zymobacter group</taxon>
        <taxon>Candidatus Carsonella</taxon>
    </lineage>
</organism>
<evidence type="ECO:0000256" key="6">
    <source>
        <dbReference type="ARBA" id="ARBA00022723"/>
    </source>
</evidence>
<dbReference type="InterPro" id="IPR029061">
    <property type="entry name" value="THDP-binding"/>
</dbReference>
<dbReference type="InterPro" id="IPR009014">
    <property type="entry name" value="Transketo_C/PFOR_II"/>
</dbReference>
<comment type="cofactor">
    <cofactor evidence="3">
        <name>thiamine diphosphate</name>
        <dbReference type="ChEBI" id="CHEBI:58937"/>
    </cofactor>
</comment>
<dbReference type="InterPro" id="IPR005474">
    <property type="entry name" value="Transketolase_N"/>
</dbReference>
<dbReference type="PANTHER" id="PTHR43522:SF2">
    <property type="entry name" value="TRANSKETOLASE 1-RELATED"/>
    <property type="match status" value="1"/>
</dbReference>
<evidence type="ECO:0000256" key="1">
    <source>
        <dbReference type="ARBA" id="ARBA00001913"/>
    </source>
</evidence>
<accession>A0AAJ6FKE3</accession>
<keyword evidence="6" id="KW-0479">Metal-binding</keyword>
<evidence type="ECO:0000313" key="12">
    <source>
        <dbReference type="EMBL" id="WGS67262.1"/>
    </source>
</evidence>
<evidence type="ECO:0000256" key="3">
    <source>
        <dbReference type="ARBA" id="ARBA00001964"/>
    </source>
</evidence>
<dbReference type="Proteomes" id="UP001237869">
    <property type="component" value="Chromosome"/>
</dbReference>
<dbReference type="EMBL" id="CP092148">
    <property type="protein sequence ID" value="WGS67262.1"/>
    <property type="molecule type" value="Genomic_DNA"/>
</dbReference>
<dbReference type="CDD" id="cd07033">
    <property type="entry name" value="TPP_PYR_DXS_TK_like"/>
    <property type="match status" value="1"/>
</dbReference>
<keyword evidence="9" id="KW-0786">Thiamine pyrophosphate</keyword>
<dbReference type="GO" id="GO:0004802">
    <property type="term" value="F:transketolase activity"/>
    <property type="evidence" value="ECO:0007669"/>
    <property type="project" value="UniProtKB-EC"/>
</dbReference>
<reference evidence="12" key="1">
    <citation type="submission" date="2022-02" db="EMBL/GenBank/DDBJ databases">
        <title>Long-read sequencing of the primary endosymbionts of Cacopsylla melanoneura.</title>
        <authorList>
            <person name="Dittmer J."/>
            <person name="Corretto E."/>
            <person name="Stauffer C."/>
            <person name="Schuler H."/>
        </authorList>
    </citation>
    <scope>NUCLEOTIDE SEQUENCE</scope>
    <source>
        <strain evidence="12">Cmel4</strain>
    </source>
</reference>
<evidence type="ECO:0000256" key="4">
    <source>
        <dbReference type="ARBA" id="ARBA00007131"/>
    </source>
</evidence>
<dbReference type="Pfam" id="PF22613">
    <property type="entry name" value="Transketolase_C_1"/>
    <property type="match status" value="1"/>
</dbReference>
<dbReference type="Gene3D" id="3.40.50.970">
    <property type="match status" value="2"/>
</dbReference>
<dbReference type="Pfam" id="PF00456">
    <property type="entry name" value="Transketolase_N"/>
    <property type="match status" value="1"/>
</dbReference>
<evidence type="ECO:0000256" key="9">
    <source>
        <dbReference type="ARBA" id="ARBA00023052"/>
    </source>
</evidence>
<dbReference type="InterPro" id="IPR049557">
    <property type="entry name" value="Transketolase_CS"/>
</dbReference>
<evidence type="ECO:0000256" key="2">
    <source>
        <dbReference type="ARBA" id="ARBA00001946"/>
    </source>
</evidence>
<protein>
    <recommendedName>
        <fullName evidence="11">Transketolase-like pyrimidine-binding domain-containing protein</fullName>
    </recommendedName>
</protein>
<sequence>MLYNIINNIRIICLKSIQIAKSGHPGMPMGISDVFTILWLYFYKKNFKNLNDINNDKIIISNGHGVIIQYVLLYLTKIYDLNDIKNLRKFNSKTPAHPEISKIIDASTGPLGQGIGIGIGIGLKNKIFSSKFNKKITLFNNKIWIFCGDGCLMEGVSTEGISFCGNYNINNVILIYDSNNISIDGETKNFFFENLNNKFNSMNWNVIGPINGHNYIDIYKSYKKAIKSYFPTLIYFKTIIGFLSPDKSYTNSVHGSTFNTFELKNIYKNYFLKYLYKKKIFFCNKKKYLLYYIKNSFFSYLELNRILNNIIFKINIINIFCNLFYNCINKSTRLISSFILKKIYKINEFIGGSADLSSSNLTFNSNLNVIKKNFFNGRYINFGVREFLMSLINYGLSSDKNGLAFCSTFLVFSNYIISSIRSISISKLKNIFIFTHDSFLVGEDGPTHQPIEQISILRKIPRLFVFRPFNFIETLICWLLFLKLKKNSCCLILSRQNYKNNFFNVFNIKNIIKGCYIVNNNFKSELIILSSGSDLEIVFECYFYLKKYFNITILSMYCNFLFDKQRKNYKKIIKNKKILVIESSNDDIWNKYNIKKIFLLNIKKYGKSGSGNELKSFFNFTKKNLIKICLYLINL</sequence>
<comment type="cofactor">
    <cofactor evidence="1">
        <name>Ca(2+)</name>
        <dbReference type="ChEBI" id="CHEBI:29108"/>
    </cofactor>
</comment>
<dbReference type="PROSITE" id="PS00802">
    <property type="entry name" value="TRANSKETOLASE_2"/>
    <property type="match status" value="1"/>
</dbReference>
<evidence type="ECO:0000256" key="7">
    <source>
        <dbReference type="ARBA" id="ARBA00022837"/>
    </source>
</evidence>
<dbReference type="SMART" id="SM00861">
    <property type="entry name" value="Transket_pyr"/>
    <property type="match status" value="1"/>
</dbReference>
<evidence type="ECO:0000256" key="10">
    <source>
        <dbReference type="ARBA" id="ARBA00049473"/>
    </source>
</evidence>
<dbReference type="Gene3D" id="3.40.50.920">
    <property type="match status" value="1"/>
</dbReference>
<evidence type="ECO:0000313" key="13">
    <source>
        <dbReference type="Proteomes" id="UP001237869"/>
    </source>
</evidence>
<dbReference type="InterPro" id="IPR005475">
    <property type="entry name" value="Transketolase-like_Pyr-bd"/>
</dbReference>
<evidence type="ECO:0000259" key="11">
    <source>
        <dbReference type="SMART" id="SM00861"/>
    </source>
</evidence>
<dbReference type="GO" id="GO:0005829">
    <property type="term" value="C:cytosol"/>
    <property type="evidence" value="ECO:0007669"/>
    <property type="project" value="TreeGrafter"/>
</dbReference>
<dbReference type="InterPro" id="IPR055152">
    <property type="entry name" value="Transketolase-like_C_2"/>
</dbReference>
<dbReference type="AlphaFoldDB" id="A0AAJ6FKE3"/>
<keyword evidence="7" id="KW-0106">Calcium</keyword>
<dbReference type="PANTHER" id="PTHR43522">
    <property type="entry name" value="TRANSKETOLASE"/>
    <property type="match status" value="1"/>
</dbReference>
<dbReference type="Pfam" id="PF02779">
    <property type="entry name" value="Transket_pyr"/>
    <property type="match status" value="1"/>
</dbReference>
<evidence type="ECO:0000256" key="8">
    <source>
        <dbReference type="ARBA" id="ARBA00022842"/>
    </source>
</evidence>
<gene>
    <name evidence="12" type="ORF">MEJ65_00070</name>
</gene>
<evidence type="ECO:0000256" key="5">
    <source>
        <dbReference type="ARBA" id="ARBA00022679"/>
    </source>
</evidence>
<dbReference type="InterPro" id="IPR020826">
    <property type="entry name" value="Transketolase_BS"/>
</dbReference>